<keyword evidence="5 12" id="KW-0812">Transmembrane</keyword>
<dbReference type="AlphaFoldDB" id="A0A195D3E4"/>
<feature type="transmembrane region" description="Helical" evidence="13">
    <location>
        <begin position="548"/>
        <end position="571"/>
    </location>
</feature>
<dbReference type="STRING" id="456900.A0A195D3E4"/>
<keyword evidence="6 13" id="KW-1133">Transmembrane helix</keyword>
<keyword evidence="11 12" id="KW-0407">Ion channel</keyword>
<name>A0A195D3E4_9HYME</name>
<dbReference type="GO" id="GO:0015280">
    <property type="term" value="F:ligand-gated sodium channel activity"/>
    <property type="evidence" value="ECO:0007669"/>
    <property type="project" value="TreeGrafter"/>
</dbReference>
<comment type="subcellular location">
    <subcellularLocation>
        <location evidence="1">Membrane</location>
        <topology evidence="1">Multi-pass membrane protein</topology>
    </subcellularLocation>
</comment>
<keyword evidence="7" id="KW-0915">Sodium</keyword>
<keyword evidence="4 12" id="KW-0894">Sodium channel</keyword>
<comment type="similarity">
    <text evidence="2 12">Belongs to the amiloride-sensitive sodium channel (TC 1.A.6) family.</text>
</comment>
<proteinExistence type="inferred from homology"/>
<keyword evidence="15" id="KW-1185">Reference proteome</keyword>
<dbReference type="PANTHER" id="PTHR11690:SF253">
    <property type="entry name" value="PICKPOCKET 18-RELATED"/>
    <property type="match status" value="1"/>
</dbReference>
<evidence type="ECO:0000256" key="13">
    <source>
        <dbReference type="SAM" id="Phobius"/>
    </source>
</evidence>
<evidence type="ECO:0000313" key="14">
    <source>
        <dbReference type="EMBL" id="KYN07430.1"/>
    </source>
</evidence>
<evidence type="ECO:0000256" key="7">
    <source>
        <dbReference type="ARBA" id="ARBA00023053"/>
    </source>
</evidence>
<dbReference type="Gene3D" id="1.10.287.770">
    <property type="entry name" value="YojJ-like"/>
    <property type="match status" value="1"/>
</dbReference>
<keyword evidence="10 12" id="KW-0739">Sodium transport</keyword>
<keyword evidence="9 13" id="KW-0472">Membrane</keyword>
<evidence type="ECO:0000256" key="5">
    <source>
        <dbReference type="ARBA" id="ARBA00022692"/>
    </source>
</evidence>
<protein>
    <submittedName>
        <fullName evidence="14">Sodium channel protein Nach</fullName>
    </submittedName>
</protein>
<evidence type="ECO:0000256" key="10">
    <source>
        <dbReference type="ARBA" id="ARBA00023201"/>
    </source>
</evidence>
<keyword evidence="3 12" id="KW-0813">Transport</keyword>
<keyword evidence="8 12" id="KW-0406">Ion transport</keyword>
<dbReference type="Pfam" id="PF00858">
    <property type="entry name" value="ASC"/>
    <property type="match status" value="2"/>
</dbReference>
<dbReference type="Proteomes" id="UP000078542">
    <property type="component" value="Unassembled WGS sequence"/>
</dbReference>
<reference evidence="14 15" key="1">
    <citation type="submission" date="2016-03" db="EMBL/GenBank/DDBJ databases">
        <title>Cyphomyrmex costatus WGS genome.</title>
        <authorList>
            <person name="Nygaard S."/>
            <person name="Hu H."/>
            <person name="Boomsma J."/>
            <person name="Zhang G."/>
        </authorList>
    </citation>
    <scope>NUCLEOTIDE SEQUENCE [LARGE SCALE GENOMIC DNA]</scope>
    <source>
        <strain evidence="14">MS0001</strain>
        <tissue evidence="14">Whole body</tissue>
    </source>
</reference>
<gene>
    <name evidence="14" type="ORF">ALC62_01632</name>
</gene>
<sequence>VICTVMKVPKGHYEKSLIPLGTFMKIFTRANTQKLIHVNRGRCAARAGARINDGVSLSRSFRRDIWSVTTTELLPGRNFISHTGIALWELHFYAAATVQFRVAGVTRRIFVRHVAEQQNAVPFVKIRKKKNGKKIILWVIIHFIIISFLVLMVYTTYQEFMTTPLVTSVDIDDYKTTGLPFPAIAICSINRISRQSTTELAINIFKANITNQTVDEILNLLMQLGNLYLFNFNLDDNYDVELDKLLTTYYNGSYDVTEIMKALTPQCSIMLLMCKLHGIYENCSTLFKFRKTQDGYCCTFNYIRESDDILEMNNVEMIEPQKVSDLGIERGLTVLMNPLLDDCFYSILPIKGWKVIVFNPTDYPDKTSGGVTEVLAMPLSETFLDMVATLFVSTAFIKNFPRNKLIVSSIVRFITYRSTVDADHSFIHVAARKIVNSSRICNSLDNRCLIRHKANWSAILPHEEEHTNFEKEERALHCYNCYASCNDDFDYDVLSWKTHMTPGIFNTNFLLNYNVTNEGIVHIYFSKYETIRLIQDTSFYWYDLVSDIGGICGVFIGFSFISIVELLYFFMLMFSDFLCKKSALQEDKDRKTKIPSVQTQTTGAIYWNELQPRSWHSAKYGKFSINRARY</sequence>
<evidence type="ECO:0000256" key="3">
    <source>
        <dbReference type="ARBA" id="ARBA00022448"/>
    </source>
</evidence>
<organism evidence="14 15">
    <name type="scientific">Cyphomyrmex costatus</name>
    <dbReference type="NCBI Taxonomy" id="456900"/>
    <lineage>
        <taxon>Eukaryota</taxon>
        <taxon>Metazoa</taxon>
        <taxon>Ecdysozoa</taxon>
        <taxon>Arthropoda</taxon>
        <taxon>Hexapoda</taxon>
        <taxon>Insecta</taxon>
        <taxon>Pterygota</taxon>
        <taxon>Neoptera</taxon>
        <taxon>Endopterygota</taxon>
        <taxon>Hymenoptera</taxon>
        <taxon>Apocrita</taxon>
        <taxon>Aculeata</taxon>
        <taxon>Formicoidea</taxon>
        <taxon>Formicidae</taxon>
        <taxon>Myrmicinae</taxon>
        <taxon>Cyphomyrmex</taxon>
    </lineage>
</organism>
<evidence type="ECO:0000256" key="12">
    <source>
        <dbReference type="RuleBase" id="RU000679"/>
    </source>
</evidence>
<dbReference type="InterPro" id="IPR001873">
    <property type="entry name" value="ENaC"/>
</dbReference>
<dbReference type="PANTHER" id="PTHR11690">
    <property type="entry name" value="AMILORIDE-SENSITIVE SODIUM CHANNEL-RELATED"/>
    <property type="match status" value="1"/>
</dbReference>
<accession>A0A195D3E4</accession>
<dbReference type="EMBL" id="KQ976885">
    <property type="protein sequence ID" value="KYN07430.1"/>
    <property type="molecule type" value="Genomic_DNA"/>
</dbReference>
<evidence type="ECO:0000256" key="1">
    <source>
        <dbReference type="ARBA" id="ARBA00004141"/>
    </source>
</evidence>
<dbReference type="GO" id="GO:0005886">
    <property type="term" value="C:plasma membrane"/>
    <property type="evidence" value="ECO:0007669"/>
    <property type="project" value="TreeGrafter"/>
</dbReference>
<evidence type="ECO:0000313" key="15">
    <source>
        <dbReference type="Proteomes" id="UP000078542"/>
    </source>
</evidence>
<evidence type="ECO:0000256" key="2">
    <source>
        <dbReference type="ARBA" id="ARBA00007193"/>
    </source>
</evidence>
<dbReference type="PRINTS" id="PR01078">
    <property type="entry name" value="AMINACHANNEL"/>
</dbReference>
<evidence type="ECO:0000256" key="11">
    <source>
        <dbReference type="ARBA" id="ARBA00023303"/>
    </source>
</evidence>
<feature type="transmembrane region" description="Helical" evidence="13">
    <location>
        <begin position="135"/>
        <end position="157"/>
    </location>
</feature>
<evidence type="ECO:0000256" key="4">
    <source>
        <dbReference type="ARBA" id="ARBA00022461"/>
    </source>
</evidence>
<evidence type="ECO:0000256" key="8">
    <source>
        <dbReference type="ARBA" id="ARBA00023065"/>
    </source>
</evidence>
<feature type="non-terminal residue" evidence="14">
    <location>
        <position position="1"/>
    </location>
</feature>
<evidence type="ECO:0000256" key="9">
    <source>
        <dbReference type="ARBA" id="ARBA00023136"/>
    </source>
</evidence>
<dbReference type="Gene3D" id="2.60.470.10">
    <property type="entry name" value="Acid-sensing ion channels like domains"/>
    <property type="match status" value="1"/>
</dbReference>
<evidence type="ECO:0000256" key="6">
    <source>
        <dbReference type="ARBA" id="ARBA00022989"/>
    </source>
</evidence>